<keyword evidence="10" id="KW-0131">Cell cycle</keyword>
<dbReference type="SUPFAM" id="SSF75553">
    <property type="entry name" value="Smc hinge domain"/>
    <property type="match status" value="1"/>
</dbReference>
<reference evidence="14" key="1">
    <citation type="journal article" date="2016" name="Mol. Ecol. Resour.">
        <title>Evaluation of the impact of RNA preservation methods of spiders for de novo transcriptome assembly.</title>
        <authorList>
            <person name="Kono N."/>
            <person name="Nakamura H."/>
            <person name="Ito Y."/>
            <person name="Tomita M."/>
            <person name="Arakawa K."/>
        </authorList>
    </citation>
    <scope>NUCLEOTIDE SEQUENCE</scope>
    <source>
        <tissue evidence="14">Whole body</tissue>
    </source>
</reference>
<evidence type="ECO:0000256" key="4">
    <source>
        <dbReference type="ARBA" id="ARBA00022741"/>
    </source>
</evidence>
<dbReference type="PANTHER" id="PTHR43977">
    <property type="entry name" value="STRUCTURAL MAINTENANCE OF CHROMOSOMES PROTEIN 3"/>
    <property type="match status" value="1"/>
</dbReference>
<keyword evidence="3" id="KW-0132">Cell division</keyword>
<dbReference type="Gene3D" id="1.20.1060.20">
    <property type="match status" value="1"/>
</dbReference>
<keyword evidence="9 11" id="KW-0539">Nucleus</keyword>
<dbReference type="SUPFAM" id="SSF52540">
    <property type="entry name" value="P-loop containing nucleoside triphosphate hydrolases"/>
    <property type="match status" value="1"/>
</dbReference>
<feature type="coiled-coil region" evidence="12">
    <location>
        <begin position="407"/>
        <end position="500"/>
    </location>
</feature>
<dbReference type="OrthoDB" id="6424661at2759"/>
<proteinExistence type="evidence at transcript level"/>
<evidence type="ECO:0000256" key="10">
    <source>
        <dbReference type="ARBA" id="ARBA00023306"/>
    </source>
</evidence>
<evidence type="ECO:0000256" key="11">
    <source>
        <dbReference type="PIRNR" id="PIRNR005719"/>
    </source>
</evidence>
<keyword evidence="8" id="KW-0226">DNA condensation</keyword>
<dbReference type="GO" id="GO:0005694">
    <property type="term" value="C:chromosome"/>
    <property type="evidence" value="ECO:0007669"/>
    <property type="project" value="InterPro"/>
</dbReference>
<feature type="coiled-coil region" evidence="12">
    <location>
        <begin position="801"/>
        <end position="926"/>
    </location>
</feature>
<dbReference type="InterPro" id="IPR027120">
    <property type="entry name" value="Smc2_ABC"/>
</dbReference>
<dbReference type="AlphaFoldDB" id="A0A2L2YHZ8"/>
<feature type="coiled-coil region" evidence="12">
    <location>
        <begin position="260"/>
        <end position="365"/>
    </location>
</feature>
<dbReference type="GO" id="GO:0016887">
    <property type="term" value="F:ATP hydrolysis activity"/>
    <property type="evidence" value="ECO:0007669"/>
    <property type="project" value="InterPro"/>
</dbReference>
<evidence type="ECO:0000256" key="3">
    <source>
        <dbReference type="ARBA" id="ARBA00022618"/>
    </source>
</evidence>
<dbReference type="InterPro" id="IPR036277">
    <property type="entry name" value="SMC_hinge_sf"/>
</dbReference>
<dbReference type="Gene3D" id="3.30.70.1620">
    <property type="match status" value="1"/>
</dbReference>
<comment type="similarity">
    <text evidence="2">Belongs to the SMC family. SMC2 subfamily.</text>
</comment>
<keyword evidence="6" id="KW-0067">ATP-binding</keyword>
<evidence type="ECO:0000313" key="14">
    <source>
        <dbReference type="EMBL" id="LAA07752.1"/>
    </source>
</evidence>
<dbReference type="InterPro" id="IPR010935">
    <property type="entry name" value="SMC_hinge"/>
</dbReference>
<evidence type="ECO:0000256" key="7">
    <source>
        <dbReference type="ARBA" id="ARBA00023054"/>
    </source>
</evidence>
<evidence type="ECO:0000259" key="13">
    <source>
        <dbReference type="SMART" id="SM00968"/>
    </source>
</evidence>
<dbReference type="Pfam" id="PF02463">
    <property type="entry name" value="SMC_N"/>
    <property type="match status" value="1"/>
</dbReference>
<dbReference type="CDD" id="cd03273">
    <property type="entry name" value="ABC_SMC2_euk"/>
    <property type="match status" value="1"/>
</dbReference>
<feature type="coiled-coil region" evidence="12">
    <location>
        <begin position="679"/>
        <end position="777"/>
    </location>
</feature>
<feature type="domain" description="SMC hinge" evidence="13">
    <location>
        <begin position="518"/>
        <end position="638"/>
    </location>
</feature>
<evidence type="ECO:0000256" key="8">
    <source>
        <dbReference type="ARBA" id="ARBA00023067"/>
    </source>
</evidence>
<dbReference type="GO" id="GO:0005634">
    <property type="term" value="C:nucleus"/>
    <property type="evidence" value="ECO:0007669"/>
    <property type="project" value="UniProtKB-SubCell"/>
</dbReference>
<dbReference type="GO" id="GO:0005524">
    <property type="term" value="F:ATP binding"/>
    <property type="evidence" value="ECO:0007669"/>
    <property type="project" value="UniProtKB-KW"/>
</dbReference>
<dbReference type="EMBL" id="IAAA01021623">
    <property type="protein sequence ID" value="LAA07752.1"/>
    <property type="molecule type" value="mRNA"/>
</dbReference>
<evidence type="ECO:0000256" key="9">
    <source>
        <dbReference type="ARBA" id="ARBA00023242"/>
    </source>
</evidence>
<evidence type="ECO:0000256" key="1">
    <source>
        <dbReference type="ARBA" id="ARBA00004123"/>
    </source>
</evidence>
<dbReference type="GO" id="GO:0030261">
    <property type="term" value="P:chromosome condensation"/>
    <property type="evidence" value="ECO:0007669"/>
    <property type="project" value="UniProtKB-KW"/>
</dbReference>
<dbReference type="Gene3D" id="1.10.287.1490">
    <property type="match status" value="1"/>
</dbReference>
<keyword evidence="5" id="KW-0498">Mitosis</keyword>
<dbReference type="FunFam" id="3.40.50.300:FF:000385">
    <property type="entry name" value="Structural maintenance of chromosomes 2"/>
    <property type="match status" value="1"/>
</dbReference>
<protein>
    <recommendedName>
        <fullName evidence="11">Structural maintenance of chromosomes protein</fullName>
    </recommendedName>
</protein>
<evidence type="ECO:0000256" key="2">
    <source>
        <dbReference type="ARBA" id="ARBA00005231"/>
    </source>
</evidence>
<keyword evidence="7 12" id="KW-0175">Coiled coil</keyword>
<dbReference type="PIRSF" id="PIRSF005719">
    <property type="entry name" value="SMC"/>
    <property type="match status" value="1"/>
</dbReference>
<name>A0A2L2YHZ8_PARTP</name>
<dbReference type="InterPro" id="IPR024704">
    <property type="entry name" value="SMC"/>
</dbReference>
<evidence type="ECO:0000256" key="6">
    <source>
        <dbReference type="ARBA" id="ARBA00022840"/>
    </source>
</evidence>
<keyword evidence="4" id="KW-0547">Nucleotide-binding</keyword>
<accession>A0A2L2YHZ8</accession>
<sequence length="1172" mass="132762">MYIKSITLEGFKSYGSKVEIKGFDPQFNAITGLNGSGKSNILDSICFVLGIQNLQQVRATNLNELVYKNGQAGINKATVTITFDNSDKPSSPIGYDNCSEIEVTRTVITGGKSKYAINRSNANNNRVHDLFQSVQLNVNNPHFLIMQGRITKVLNMKPLEILSMIEEAAGTRMYEDKKESALKNLEKKDSRLREINTMLTEHICPQMEKLKEERKEYTEYTRVVRDLEHLSRIYIAWDFTRTEEAVSRAGEEKGNLLQSFEDCKKMISEKQEQIKEAEAKISEIEQKAAGEGGNKLQEMEAELKTNQVSETKADTQLKNLKDALNEEIKKKAELAKSFKDEKNTLTQKQKELESSLKKLDVLKKECDKDSEAITAAENHFHAVTAGVGDDGEEASLSAQLIAAGKDKKSAETEAKSLEMSIKHIKNELAKKEAENKKVDKSYSQDQARYQKLVEEVQKLKKEISKLGYEEGKYEILIAQARKLSSELERLRDEMEAFFHRHPQCSFDYADPVKNFNRNQVRGPVCMQIGIKDCKEAIALELTAGGKLYNVIVDDEKVGKQLLNNGQLKRRCTVIPLNKIVGRPIDNRTVQEAERLVGRNNVATALSRVLYDNELRPAMEYVFGGTFICPSMEPAQKVTFDKNIRKKCVTLEGDVFEPSGTLSGGSMGNRGKMLADLVKIPDLKKAINDKENHLSQLQNQIQHIKHLKDRYDSMNQQYELKENEAQLLKSKIEQSNFHKQIEEVAKLKQTLDEQISLLASCKEKQKSAEKLIKELEVKTSKTARENKVKEAEKAVAVCKKKAAASLEKYNEFEAEMNGLKLEIDGIIEGLPSYEEQIEANAKNIEDCEKRYHEAEEKKKDITSIVAELSDVLKKQKALIRAHNSEITKLNKEKEAMSKKISDAQLQMQQLEHDIKNCGDNAVEAQKKVKYLLDKHKWIDGQKKYFGVANSEFDFLNFDPKVAGPRLKELEEQKEKLHKNVNMRAQNMLSTVEDQYKNLMRKKDVVMRDKQAIENVITQLDDQKKVALRKACEQVNKDFGSIFRTLLPGTDAKLLPQPGKTVLDGLEFKVAFGDVWKESLNELSGGQRSLVALSLILALLLFNPAPIYILDEVDAALDLSHTQNIGKMLRMHFKASQFIIVSLKDGMFNNANVLFRTKFSDGMSSVARFAQRAQ</sequence>
<comment type="subcellular location">
    <subcellularLocation>
        <location evidence="1 11">Nucleus</location>
    </subcellularLocation>
</comment>
<dbReference type="SMART" id="SM00968">
    <property type="entry name" value="SMC_hinge"/>
    <property type="match status" value="1"/>
</dbReference>
<dbReference type="InterPro" id="IPR027417">
    <property type="entry name" value="P-loop_NTPase"/>
</dbReference>
<evidence type="ECO:0000256" key="12">
    <source>
        <dbReference type="SAM" id="Coils"/>
    </source>
</evidence>
<feature type="coiled-coil region" evidence="12">
    <location>
        <begin position="965"/>
        <end position="1000"/>
    </location>
</feature>
<dbReference type="Gene3D" id="3.40.50.300">
    <property type="entry name" value="P-loop containing nucleotide triphosphate hydrolases"/>
    <property type="match status" value="2"/>
</dbReference>
<organism evidence="14">
    <name type="scientific">Parasteatoda tepidariorum</name>
    <name type="common">Common house spider</name>
    <name type="synonym">Achaearanea tepidariorum</name>
    <dbReference type="NCBI Taxonomy" id="114398"/>
    <lineage>
        <taxon>Eukaryota</taxon>
        <taxon>Metazoa</taxon>
        <taxon>Ecdysozoa</taxon>
        <taxon>Arthropoda</taxon>
        <taxon>Chelicerata</taxon>
        <taxon>Arachnida</taxon>
        <taxon>Araneae</taxon>
        <taxon>Araneomorphae</taxon>
        <taxon>Entelegynae</taxon>
        <taxon>Araneoidea</taxon>
        <taxon>Theridiidae</taxon>
        <taxon>Parasteatoda</taxon>
    </lineage>
</organism>
<dbReference type="InterPro" id="IPR003395">
    <property type="entry name" value="RecF/RecN/SMC_N"/>
</dbReference>
<evidence type="ECO:0000256" key="5">
    <source>
        <dbReference type="ARBA" id="ARBA00022776"/>
    </source>
</evidence>
<dbReference type="GO" id="GO:0051301">
    <property type="term" value="P:cell division"/>
    <property type="evidence" value="ECO:0007669"/>
    <property type="project" value="UniProtKB-KW"/>
</dbReference>
<dbReference type="Pfam" id="PF06470">
    <property type="entry name" value="SMC_hinge"/>
    <property type="match status" value="1"/>
</dbReference>